<evidence type="ECO:0000313" key="3">
    <source>
        <dbReference type="Proteomes" id="UP000724874"/>
    </source>
</evidence>
<keyword evidence="3" id="KW-1185">Reference proteome</keyword>
<feature type="region of interest" description="Disordered" evidence="1">
    <location>
        <begin position="158"/>
        <end position="212"/>
    </location>
</feature>
<comment type="caution">
    <text evidence="2">The sequence shown here is derived from an EMBL/GenBank/DDBJ whole genome shotgun (WGS) entry which is preliminary data.</text>
</comment>
<feature type="compositionally biased region" description="Polar residues" evidence="1">
    <location>
        <begin position="183"/>
        <end position="200"/>
    </location>
</feature>
<name>A0A9P5P1N0_GYMJU</name>
<organism evidence="2 3">
    <name type="scientific">Gymnopilus junonius</name>
    <name type="common">Spectacular rustgill mushroom</name>
    <name type="synonym">Gymnopilus spectabilis subsp. junonius</name>
    <dbReference type="NCBI Taxonomy" id="109634"/>
    <lineage>
        <taxon>Eukaryota</taxon>
        <taxon>Fungi</taxon>
        <taxon>Dikarya</taxon>
        <taxon>Basidiomycota</taxon>
        <taxon>Agaricomycotina</taxon>
        <taxon>Agaricomycetes</taxon>
        <taxon>Agaricomycetidae</taxon>
        <taxon>Agaricales</taxon>
        <taxon>Agaricineae</taxon>
        <taxon>Hymenogastraceae</taxon>
        <taxon>Gymnopilus</taxon>
    </lineage>
</organism>
<gene>
    <name evidence="2" type="ORF">CPB84DRAFT_1743011</name>
</gene>
<evidence type="ECO:0000313" key="2">
    <source>
        <dbReference type="EMBL" id="KAF8911641.1"/>
    </source>
</evidence>
<feature type="compositionally biased region" description="Basic and acidic residues" evidence="1">
    <location>
        <begin position="299"/>
        <end position="315"/>
    </location>
</feature>
<dbReference type="EMBL" id="JADNYJ010000004">
    <property type="protein sequence ID" value="KAF8911641.1"/>
    <property type="molecule type" value="Genomic_DNA"/>
</dbReference>
<feature type="compositionally biased region" description="Low complexity" evidence="1">
    <location>
        <begin position="11"/>
        <end position="28"/>
    </location>
</feature>
<feature type="compositionally biased region" description="Basic residues" evidence="1">
    <location>
        <begin position="356"/>
        <end position="365"/>
    </location>
</feature>
<feature type="compositionally biased region" description="Low complexity" evidence="1">
    <location>
        <begin position="366"/>
        <end position="381"/>
    </location>
</feature>
<sequence length="740" mass="79955">MSGYVVEQEDAAMPPSAPRPGSSAAGRPTTAAHFVHQSPYQIDDEYDDESDDEDVFAFLPPSTADQQHAQTQQQQQMQMQQVYGMYTQQPFGYTNTSPYAPGGAGTMSAAAAAAALQAQYYPSQQPFAHSPFTHAVPAAQSPSTVADTAHAQPILSPHQQHIPQYPDPTFDPWGRSASHLPLTPTSNNPYHNGLASSIPSTPHRLASQHGDERAWHDWADTFKLKRMGNRSSGSALRREAGEGQSQAQAQAHSQGERRASRDVEEGKEVRVALSPQPPIPTDKDQPEEDSDSTAADAGAEDRKDLKPRISGESKRASVRVRIPNTNDTRNNRNTLEGQSSPISPTSPADSIAKSLSKSKSRKRSSKNPPSSGAASPSSQVPPLAYASGVAAHVYPHHGHAHRTRNVNAQPYYSYAAQANAYGRSRTPANAHASASGAERPTTSGRESSSHSIEVRARSGKGRKHSRRGAQHAHAHPGGDIERGYGYPANPEETFVVDPSDAYAHGADSSSIVKAPISTAYTSRVKRDPDADGVSSLGDGDVDVDSLRASAVYARGVNGVYGLDNEYYGGYDGEGYEARRGMMRMERVGRGVSMEWDWNLVLGSLFLVSGSRFLVLGIWNSGSVFRLGFLGTGGWAGLAGSRSLPRFDSLCCAELLPLISDGDRQREWERWAFSVLALVGYWHLAVGRWRVNFRRGTLGGTGSVFRMCRARVSSGCLLTFALVWVLGLDSQSIFFSHWVAG</sequence>
<feature type="compositionally biased region" description="Basic and acidic residues" evidence="1">
    <location>
        <begin position="254"/>
        <end position="270"/>
    </location>
</feature>
<feature type="region of interest" description="Disordered" evidence="1">
    <location>
        <begin position="423"/>
        <end position="492"/>
    </location>
</feature>
<feature type="compositionally biased region" description="Polar residues" evidence="1">
    <location>
        <begin position="335"/>
        <end position="348"/>
    </location>
</feature>
<feature type="region of interest" description="Disordered" evidence="1">
    <location>
        <begin position="1"/>
        <end position="37"/>
    </location>
</feature>
<feature type="compositionally biased region" description="Polar residues" evidence="1">
    <location>
        <begin position="440"/>
        <end position="451"/>
    </location>
</feature>
<dbReference type="Proteomes" id="UP000724874">
    <property type="component" value="Unassembled WGS sequence"/>
</dbReference>
<feature type="compositionally biased region" description="Low complexity" evidence="1">
    <location>
        <begin position="324"/>
        <end position="334"/>
    </location>
</feature>
<proteinExistence type="predicted"/>
<protein>
    <submittedName>
        <fullName evidence="2">Uncharacterized protein</fullName>
    </submittedName>
</protein>
<evidence type="ECO:0000256" key="1">
    <source>
        <dbReference type="SAM" id="MobiDB-lite"/>
    </source>
</evidence>
<reference evidence="2" key="1">
    <citation type="submission" date="2020-11" db="EMBL/GenBank/DDBJ databases">
        <authorList>
            <consortium name="DOE Joint Genome Institute"/>
            <person name="Ahrendt S."/>
            <person name="Riley R."/>
            <person name="Andreopoulos W."/>
            <person name="LaButti K."/>
            <person name="Pangilinan J."/>
            <person name="Ruiz-duenas F.J."/>
            <person name="Barrasa J.M."/>
            <person name="Sanchez-Garcia M."/>
            <person name="Camarero S."/>
            <person name="Miyauchi S."/>
            <person name="Serrano A."/>
            <person name="Linde D."/>
            <person name="Babiker R."/>
            <person name="Drula E."/>
            <person name="Ayuso-Fernandez I."/>
            <person name="Pacheco R."/>
            <person name="Padilla G."/>
            <person name="Ferreira P."/>
            <person name="Barriuso J."/>
            <person name="Kellner H."/>
            <person name="Castanera R."/>
            <person name="Alfaro M."/>
            <person name="Ramirez L."/>
            <person name="Pisabarro A.G."/>
            <person name="Kuo A."/>
            <person name="Tritt A."/>
            <person name="Lipzen A."/>
            <person name="He G."/>
            <person name="Yan M."/>
            <person name="Ng V."/>
            <person name="Cullen D."/>
            <person name="Martin F."/>
            <person name="Rosso M.-N."/>
            <person name="Henrissat B."/>
            <person name="Hibbett D."/>
            <person name="Martinez A.T."/>
            <person name="Grigoriev I.V."/>
        </authorList>
    </citation>
    <scope>NUCLEOTIDE SEQUENCE</scope>
    <source>
        <strain evidence="2">AH 44721</strain>
    </source>
</reference>
<feature type="compositionally biased region" description="Basic residues" evidence="1">
    <location>
        <begin position="457"/>
        <end position="474"/>
    </location>
</feature>
<feature type="compositionally biased region" description="Low complexity" evidence="1">
    <location>
        <begin position="242"/>
        <end position="253"/>
    </location>
</feature>
<accession>A0A9P5P1N0</accession>
<dbReference type="AlphaFoldDB" id="A0A9P5P1N0"/>
<dbReference type="OrthoDB" id="10690994at2759"/>
<feature type="region of interest" description="Disordered" evidence="1">
    <location>
        <begin position="229"/>
        <end position="381"/>
    </location>
</feature>